<sequence>MHSLTGMKGCASKYSMIVSMYRVCARGYGRPRTVPPDLPSILLDAWIVYLGMPIVPPDTELFIWDASKNCSKQIIIIRTYLRERKLVFLSLIYLYFISNVFNINMYLKIIY</sequence>
<evidence type="ECO:0000256" key="1">
    <source>
        <dbReference type="SAM" id="Phobius"/>
    </source>
</evidence>
<protein>
    <submittedName>
        <fullName evidence="2">(wild Malaysian banana) hypothetical protein</fullName>
    </submittedName>
</protein>
<gene>
    <name evidence="2" type="ORF">GSMUA_291780.1</name>
</gene>
<keyword evidence="4" id="KW-1185">Reference proteome</keyword>
<evidence type="ECO:0000313" key="3">
    <source>
        <dbReference type="EnsemblPlants" id="Ma01_p07980.1"/>
    </source>
</evidence>
<reference evidence="3" key="2">
    <citation type="submission" date="2021-05" db="UniProtKB">
        <authorList>
            <consortium name="EnsemblPlants"/>
        </authorList>
    </citation>
    <scope>IDENTIFICATION</scope>
    <source>
        <strain evidence="3">subsp. malaccensis</strain>
    </source>
</reference>
<dbReference type="GO" id="GO:0004252">
    <property type="term" value="F:serine-type endopeptidase activity"/>
    <property type="evidence" value="ECO:0000318"/>
    <property type="project" value="GO_Central"/>
</dbReference>
<reference evidence="2" key="1">
    <citation type="submission" date="2021-03" db="EMBL/GenBank/DDBJ databases">
        <authorList>
            <consortium name="Genoscope - CEA"/>
            <person name="William W."/>
        </authorList>
    </citation>
    <scope>NUCLEOTIDE SEQUENCE</scope>
    <source>
        <strain evidence="2">Doubled-haploid Pahang</strain>
    </source>
</reference>
<dbReference type="InParanoid" id="A0A804HRJ3"/>
<keyword evidence="1" id="KW-0812">Transmembrane</keyword>
<dbReference type="Proteomes" id="UP000012960">
    <property type="component" value="Unplaced"/>
</dbReference>
<keyword evidence="1" id="KW-0472">Membrane</keyword>
<dbReference type="GO" id="GO:0009368">
    <property type="term" value="C:endopeptidase Clp complex"/>
    <property type="evidence" value="ECO:0000318"/>
    <property type="project" value="GO_Central"/>
</dbReference>
<dbReference type="GO" id="GO:0051117">
    <property type="term" value="F:ATPase binding"/>
    <property type="evidence" value="ECO:0000318"/>
    <property type="project" value="GO_Central"/>
</dbReference>
<keyword evidence="1" id="KW-1133">Transmembrane helix</keyword>
<proteinExistence type="predicted"/>
<dbReference type="EMBL" id="HG996466">
    <property type="protein sequence ID" value="CAG1858883.1"/>
    <property type="molecule type" value="Genomic_DNA"/>
</dbReference>
<dbReference type="Gramene" id="Ma01_t07980.1">
    <property type="protein sequence ID" value="Ma01_p07980.1"/>
    <property type="gene ID" value="Ma01_g07980"/>
</dbReference>
<evidence type="ECO:0000313" key="2">
    <source>
        <dbReference type="EMBL" id="CAG1858883.1"/>
    </source>
</evidence>
<feature type="transmembrane region" description="Helical" evidence="1">
    <location>
        <begin position="86"/>
        <end position="107"/>
    </location>
</feature>
<organism evidence="3 4">
    <name type="scientific">Musa acuminata subsp. malaccensis</name>
    <name type="common">Wild banana</name>
    <name type="synonym">Musa malaccensis</name>
    <dbReference type="NCBI Taxonomy" id="214687"/>
    <lineage>
        <taxon>Eukaryota</taxon>
        <taxon>Viridiplantae</taxon>
        <taxon>Streptophyta</taxon>
        <taxon>Embryophyta</taxon>
        <taxon>Tracheophyta</taxon>
        <taxon>Spermatophyta</taxon>
        <taxon>Magnoliopsida</taxon>
        <taxon>Liliopsida</taxon>
        <taxon>Zingiberales</taxon>
        <taxon>Musaceae</taxon>
        <taxon>Musa</taxon>
    </lineage>
</organism>
<dbReference type="AlphaFoldDB" id="A0A804HRJ3"/>
<accession>A0A804HRJ3</accession>
<dbReference type="GO" id="GO:0004176">
    <property type="term" value="F:ATP-dependent peptidase activity"/>
    <property type="evidence" value="ECO:0000318"/>
    <property type="project" value="GO_Central"/>
</dbReference>
<dbReference type="GO" id="GO:0006515">
    <property type="term" value="P:protein quality control for misfolded or incompletely synthesized proteins"/>
    <property type="evidence" value="ECO:0000318"/>
    <property type="project" value="GO_Central"/>
</dbReference>
<name>A0A804HRJ3_MUSAM</name>
<evidence type="ECO:0000313" key="4">
    <source>
        <dbReference type="Proteomes" id="UP000012960"/>
    </source>
</evidence>
<dbReference type="EnsemblPlants" id="Ma01_t07980.1">
    <property type="protein sequence ID" value="Ma01_p07980.1"/>
    <property type="gene ID" value="Ma01_g07980"/>
</dbReference>